<dbReference type="Gene3D" id="1.10.760.10">
    <property type="entry name" value="Cytochrome c-like domain"/>
    <property type="match status" value="1"/>
</dbReference>
<dbReference type="GO" id="GO:0046872">
    <property type="term" value="F:metal ion binding"/>
    <property type="evidence" value="ECO:0007669"/>
    <property type="project" value="UniProtKB-KW"/>
</dbReference>
<dbReference type="GO" id="GO:0042597">
    <property type="term" value="C:periplasmic space"/>
    <property type="evidence" value="ECO:0007669"/>
    <property type="project" value="UniProtKB-SubCell"/>
</dbReference>
<dbReference type="SUPFAM" id="SSF46626">
    <property type="entry name" value="Cytochrome c"/>
    <property type="match status" value="1"/>
</dbReference>
<evidence type="ECO:0000256" key="2">
    <source>
        <dbReference type="ARBA" id="ARBA00001971"/>
    </source>
</evidence>
<evidence type="ECO:0000313" key="26">
    <source>
        <dbReference type="Proteomes" id="UP000183635"/>
    </source>
</evidence>
<comment type="subcellular location">
    <subcellularLocation>
        <location evidence="3">Periplasm</location>
    </subcellularLocation>
</comment>
<feature type="chain" id="PRO_5010285941" description="Nitrite reductase" evidence="23">
    <location>
        <begin position="30"/>
        <end position="638"/>
    </location>
</feature>
<organism evidence="25 26">
    <name type="scientific">Paracoccus aminovorans</name>
    <dbReference type="NCBI Taxonomy" id="34004"/>
    <lineage>
        <taxon>Bacteria</taxon>
        <taxon>Pseudomonadati</taxon>
        <taxon>Pseudomonadota</taxon>
        <taxon>Alphaproteobacteria</taxon>
        <taxon>Rhodobacterales</taxon>
        <taxon>Paracoccaceae</taxon>
        <taxon>Paracoccus</taxon>
    </lineage>
</organism>
<dbReference type="EC" id="1.7.2.1" evidence="5"/>
<evidence type="ECO:0000256" key="18">
    <source>
        <dbReference type="ARBA" id="ARBA00075012"/>
    </source>
</evidence>
<feature type="signal peptide" evidence="23">
    <location>
        <begin position="1"/>
        <end position="29"/>
    </location>
</feature>
<evidence type="ECO:0000313" key="25">
    <source>
        <dbReference type="EMBL" id="SFH48533.1"/>
    </source>
</evidence>
<evidence type="ECO:0000256" key="21">
    <source>
        <dbReference type="PROSITE-ProRule" id="PRU00433"/>
    </source>
</evidence>
<evidence type="ECO:0000256" key="11">
    <source>
        <dbReference type="ARBA" id="ARBA00022982"/>
    </source>
</evidence>
<evidence type="ECO:0000256" key="9">
    <source>
        <dbReference type="ARBA" id="ARBA00022729"/>
    </source>
</evidence>
<dbReference type="FunFam" id="2.140.10.20:FF:000001">
    <property type="entry name" value="Nitrite reductase NirS"/>
    <property type="match status" value="1"/>
</dbReference>
<evidence type="ECO:0000256" key="10">
    <source>
        <dbReference type="ARBA" id="ARBA00022764"/>
    </source>
</evidence>
<evidence type="ECO:0000256" key="4">
    <source>
        <dbReference type="ARBA" id="ARBA00011738"/>
    </source>
</evidence>
<keyword evidence="13 21" id="KW-0408">Iron</keyword>
<accession>A0A1I3AER3</accession>
<dbReference type="GO" id="GO:0009055">
    <property type="term" value="F:electron transfer activity"/>
    <property type="evidence" value="ECO:0007669"/>
    <property type="project" value="InterPro"/>
</dbReference>
<dbReference type="Proteomes" id="UP000183635">
    <property type="component" value="Unassembled WGS sequence"/>
</dbReference>
<dbReference type="Gene3D" id="2.140.10.20">
    <property type="entry name" value="C-terminal (heme d1) domain of cytochrome cd1-nitrite reductase"/>
    <property type="match status" value="1"/>
</dbReference>
<dbReference type="Pfam" id="PF13442">
    <property type="entry name" value="Cytochrome_CBB3"/>
    <property type="match status" value="1"/>
</dbReference>
<protein>
    <recommendedName>
        <fullName evidence="17">Nitrite reductase</fullName>
        <ecNumber evidence="5">1.7.2.1</ecNumber>
        <ecNumber evidence="16">1.7.99.1</ecNumber>
    </recommendedName>
    <alternativeName>
        <fullName evidence="19">Cytochrome cd1</fullName>
    </alternativeName>
    <alternativeName>
        <fullName evidence="20">Cytochrome oxidase</fullName>
    </alternativeName>
    <alternativeName>
        <fullName evidence="18">Hydroxylamine reductase</fullName>
    </alternativeName>
</protein>
<dbReference type="STRING" id="34004.SAMN04488021_11467"/>
<dbReference type="InterPro" id="IPR036909">
    <property type="entry name" value="Cyt_c-like_dom_sf"/>
</dbReference>
<evidence type="ECO:0000256" key="13">
    <source>
        <dbReference type="ARBA" id="ARBA00023004"/>
    </source>
</evidence>
<evidence type="ECO:0000256" key="20">
    <source>
        <dbReference type="ARBA" id="ARBA00080115"/>
    </source>
</evidence>
<reference evidence="25 26" key="1">
    <citation type="submission" date="2016-10" db="EMBL/GenBank/DDBJ databases">
        <authorList>
            <person name="de Groot N.N."/>
        </authorList>
    </citation>
    <scope>NUCLEOTIDE SEQUENCE [LARGE SCALE GENOMIC DNA]</scope>
    <source>
        <strain evidence="25 26">DSM 8537</strain>
    </source>
</reference>
<dbReference type="InterPro" id="IPR011048">
    <property type="entry name" value="Haem_d1_sf"/>
</dbReference>
<comment type="catalytic activity">
    <reaction evidence="14">
        <text>nitric oxide + Fe(III)-[cytochrome c] + H2O = Fe(II)-[cytochrome c] + nitrite + 2 H(+)</text>
        <dbReference type="Rhea" id="RHEA:15233"/>
        <dbReference type="Rhea" id="RHEA-COMP:10350"/>
        <dbReference type="Rhea" id="RHEA-COMP:14399"/>
        <dbReference type="ChEBI" id="CHEBI:15377"/>
        <dbReference type="ChEBI" id="CHEBI:15378"/>
        <dbReference type="ChEBI" id="CHEBI:16301"/>
        <dbReference type="ChEBI" id="CHEBI:16480"/>
        <dbReference type="ChEBI" id="CHEBI:29033"/>
        <dbReference type="ChEBI" id="CHEBI:29034"/>
        <dbReference type="EC" id="1.7.2.1"/>
    </reaction>
</comment>
<dbReference type="EMBL" id="FOPU01000014">
    <property type="protein sequence ID" value="SFH48533.1"/>
    <property type="molecule type" value="Genomic_DNA"/>
</dbReference>
<evidence type="ECO:0000256" key="3">
    <source>
        <dbReference type="ARBA" id="ARBA00004418"/>
    </source>
</evidence>
<evidence type="ECO:0000256" key="16">
    <source>
        <dbReference type="ARBA" id="ARBA00067067"/>
    </source>
</evidence>
<evidence type="ECO:0000256" key="8">
    <source>
        <dbReference type="ARBA" id="ARBA00022723"/>
    </source>
</evidence>
<evidence type="ECO:0000256" key="5">
    <source>
        <dbReference type="ARBA" id="ARBA00011882"/>
    </source>
</evidence>
<evidence type="ECO:0000256" key="12">
    <source>
        <dbReference type="ARBA" id="ARBA00023002"/>
    </source>
</evidence>
<feature type="domain" description="Cytochrome c" evidence="24">
    <location>
        <begin position="123"/>
        <end position="202"/>
    </location>
</feature>
<keyword evidence="11" id="KW-0249">Electron transport</keyword>
<evidence type="ECO:0000256" key="7">
    <source>
        <dbReference type="ARBA" id="ARBA00022617"/>
    </source>
</evidence>
<evidence type="ECO:0000256" key="14">
    <source>
        <dbReference type="ARBA" id="ARBA00049340"/>
    </source>
</evidence>
<proteinExistence type="predicted"/>
<keyword evidence="26" id="KW-1185">Reference proteome</keyword>
<evidence type="ECO:0000259" key="24">
    <source>
        <dbReference type="PROSITE" id="PS51007"/>
    </source>
</evidence>
<keyword evidence="7 21" id="KW-0349">Heme</keyword>
<evidence type="ECO:0000256" key="6">
    <source>
        <dbReference type="ARBA" id="ARBA00022448"/>
    </source>
</evidence>
<dbReference type="GO" id="GO:0050418">
    <property type="term" value="F:hydroxylamine reductase activity"/>
    <property type="evidence" value="ECO:0007669"/>
    <property type="project" value="UniProtKB-EC"/>
</dbReference>
<evidence type="ECO:0000256" key="23">
    <source>
        <dbReference type="SAM" id="SignalP"/>
    </source>
</evidence>
<feature type="compositionally biased region" description="Low complexity" evidence="22">
    <location>
        <begin position="32"/>
        <end position="44"/>
    </location>
</feature>
<keyword evidence="6" id="KW-0813">Transport</keyword>
<evidence type="ECO:0000256" key="1">
    <source>
        <dbReference type="ARBA" id="ARBA00001926"/>
    </source>
</evidence>
<feature type="region of interest" description="Disordered" evidence="22">
    <location>
        <begin position="32"/>
        <end position="97"/>
    </location>
</feature>
<comment type="subunit">
    <text evidence="4">Homodimer.</text>
</comment>
<name>A0A1I3AER3_9RHOB</name>
<comment type="catalytic activity">
    <reaction evidence="15">
        <text>A + NH4(+) + H2O = hydroxylamine + AH2 + H(+)</text>
        <dbReference type="Rhea" id="RHEA:22052"/>
        <dbReference type="ChEBI" id="CHEBI:13193"/>
        <dbReference type="ChEBI" id="CHEBI:15377"/>
        <dbReference type="ChEBI" id="CHEBI:15378"/>
        <dbReference type="ChEBI" id="CHEBI:15429"/>
        <dbReference type="ChEBI" id="CHEBI:17499"/>
        <dbReference type="ChEBI" id="CHEBI:28938"/>
        <dbReference type="EC" id="1.7.99.1"/>
    </reaction>
</comment>
<feature type="compositionally biased region" description="Basic and acidic residues" evidence="22">
    <location>
        <begin position="64"/>
        <end position="91"/>
    </location>
</feature>
<evidence type="ECO:0000256" key="15">
    <source>
        <dbReference type="ARBA" id="ARBA00051350"/>
    </source>
</evidence>
<dbReference type="InterPro" id="IPR003143">
    <property type="entry name" value="Cyt_cd1_C_sf"/>
</dbReference>
<evidence type="ECO:0000256" key="19">
    <source>
        <dbReference type="ARBA" id="ARBA00077813"/>
    </source>
</evidence>
<evidence type="ECO:0000256" key="17">
    <source>
        <dbReference type="ARBA" id="ARBA00071688"/>
    </source>
</evidence>
<keyword evidence="8 21" id="KW-0479">Metal-binding</keyword>
<dbReference type="FunFam" id="1.10.760.10:FF:000027">
    <property type="entry name" value="Nitrite reductase"/>
    <property type="match status" value="1"/>
</dbReference>
<dbReference type="GO" id="GO:0050421">
    <property type="term" value="F:nitrite reductase (NO-forming) activity"/>
    <property type="evidence" value="ECO:0007669"/>
    <property type="project" value="UniProtKB-EC"/>
</dbReference>
<evidence type="ECO:0000256" key="22">
    <source>
        <dbReference type="SAM" id="MobiDB-lite"/>
    </source>
</evidence>
<comment type="cofactor">
    <cofactor evidence="2">
        <name>heme</name>
        <dbReference type="ChEBI" id="CHEBI:30413"/>
    </cofactor>
</comment>
<sequence>MKFPAHNARMTLLASAALALVLGAGMATAQTAAPADPPATAAPANSELNEVTGPKAGAETEVQELPRSEGARLSTDEQAKAKTEVQDHTSKPQDQYEPSLTTLGQQQMAVPGAPEGVPAMTQAEFDEANTIYFERCAGCHGVLRKGATGKALTPDLTRELGYEYLHTFIEYGSPAGMPNWGTSGQLDARQVDLMARYVLQDPASPPEWGMPEMRDSWKVVVAPEDRPTEKQNDWDLENLFSVTLRDAGQIALIDGSSYEIKKVLDTGYAVHISRMSASGRYLMVIGRDAKVDMIDLWMKDPSIVATIKVGAEARSVETSKMKGWEDKYAIAGAYWPPQYVIMDGQTLEPLKIVSTRGNIYDEQTYHPEPRVAAILSSHYRPEFLVNIKETGKIQLVDYTDLKNLKITEIEAERFLHDGGLDSTKRYFITAANARGKLVVIDTKEGKLAAITDTGGETPHPGRGANFEHPTFGPVWATSHLGDDSVALIGTDPEGHPDSAWKIVDSFPALGGGSLFVKTYPGSNHLYVDATLNPEPSISGAVAVFKIDEMKGDGSDPEILTLPITEWAGITEGQPRVVQGEFNKDGTEIWFSVWNGKDQQSAIVVVDDKTLELKHVIKDERLVTPTGKFNVKNTQGDIY</sequence>
<dbReference type="Pfam" id="PF02239">
    <property type="entry name" value="Cytochrom_D1"/>
    <property type="match status" value="1"/>
</dbReference>
<comment type="cofactor">
    <cofactor evidence="1">
        <name>heme c</name>
        <dbReference type="ChEBI" id="CHEBI:61717"/>
    </cofactor>
</comment>
<keyword evidence="12" id="KW-0560">Oxidoreductase</keyword>
<dbReference type="AlphaFoldDB" id="A0A1I3AER3"/>
<dbReference type="EC" id="1.7.99.1" evidence="16"/>
<dbReference type="SUPFAM" id="SSF51004">
    <property type="entry name" value="C-terminal (heme d1) domain of cytochrome cd1-nitrite reductase"/>
    <property type="match status" value="1"/>
</dbReference>
<dbReference type="PROSITE" id="PS51007">
    <property type="entry name" value="CYTC"/>
    <property type="match status" value="1"/>
</dbReference>
<gene>
    <name evidence="25" type="ORF">SAMN04488021_11467</name>
</gene>
<dbReference type="InterPro" id="IPR009056">
    <property type="entry name" value="Cyt_c-like_dom"/>
</dbReference>
<dbReference type="CDD" id="cd20779">
    <property type="entry name" value="8prop_hemeD1_NirS"/>
    <property type="match status" value="1"/>
</dbReference>
<dbReference type="GO" id="GO:0020037">
    <property type="term" value="F:heme binding"/>
    <property type="evidence" value="ECO:0007669"/>
    <property type="project" value="InterPro"/>
</dbReference>
<keyword evidence="9 23" id="KW-0732">Signal</keyword>
<keyword evidence="10" id="KW-0574">Periplasm</keyword>